<name>A0ACB0MBY7_TRIPR</name>
<dbReference type="Proteomes" id="UP001177021">
    <property type="component" value="Unassembled WGS sequence"/>
</dbReference>
<evidence type="ECO:0000313" key="2">
    <source>
        <dbReference type="Proteomes" id="UP001177021"/>
    </source>
</evidence>
<gene>
    <name evidence="1" type="ORF">MILVUS5_LOCUS41085</name>
</gene>
<proteinExistence type="predicted"/>
<keyword evidence="2" id="KW-1185">Reference proteome</keyword>
<reference evidence="1" key="1">
    <citation type="submission" date="2023-10" db="EMBL/GenBank/DDBJ databases">
        <authorList>
            <person name="Rodriguez Cubillos JULIANA M."/>
            <person name="De Vega J."/>
        </authorList>
    </citation>
    <scope>NUCLEOTIDE SEQUENCE</scope>
</reference>
<dbReference type="EMBL" id="CASHSV030000823">
    <property type="protein sequence ID" value="CAJ2678866.1"/>
    <property type="molecule type" value="Genomic_DNA"/>
</dbReference>
<comment type="caution">
    <text evidence="1">The sequence shown here is derived from an EMBL/GenBank/DDBJ whole genome shotgun (WGS) entry which is preliminary data.</text>
</comment>
<organism evidence="1 2">
    <name type="scientific">Trifolium pratense</name>
    <name type="common">Red clover</name>
    <dbReference type="NCBI Taxonomy" id="57577"/>
    <lineage>
        <taxon>Eukaryota</taxon>
        <taxon>Viridiplantae</taxon>
        <taxon>Streptophyta</taxon>
        <taxon>Embryophyta</taxon>
        <taxon>Tracheophyta</taxon>
        <taxon>Spermatophyta</taxon>
        <taxon>Magnoliopsida</taxon>
        <taxon>eudicotyledons</taxon>
        <taxon>Gunneridae</taxon>
        <taxon>Pentapetalae</taxon>
        <taxon>rosids</taxon>
        <taxon>fabids</taxon>
        <taxon>Fabales</taxon>
        <taxon>Fabaceae</taxon>
        <taxon>Papilionoideae</taxon>
        <taxon>50 kb inversion clade</taxon>
        <taxon>NPAAA clade</taxon>
        <taxon>Hologalegina</taxon>
        <taxon>IRL clade</taxon>
        <taxon>Trifolieae</taxon>
        <taxon>Trifolium</taxon>
    </lineage>
</organism>
<protein>
    <submittedName>
        <fullName evidence="1">Uncharacterized protein</fullName>
    </submittedName>
</protein>
<sequence length="107" mass="12462">MILIWSYLSNPSKLLNDLLVYSKQCIIVQYDFTSRYKGFGRKVNGQLLNLRGIHVPCNSDQRIGLENYVTITSLFLVFSTAICHVVILLFMSGLFFNLYMNMYFVFK</sequence>
<evidence type="ECO:0000313" key="1">
    <source>
        <dbReference type="EMBL" id="CAJ2678866.1"/>
    </source>
</evidence>
<accession>A0ACB0MBY7</accession>